<reference evidence="1 2" key="1">
    <citation type="journal article" date="2011" name="Proc. Natl. Acad. Sci. U.S.A.">
        <title>Genomic insights into the physiology and ecology of the marine filamentous cyanobacterium Lyngbya majuscula.</title>
        <authorList>
            <person name="Jones A.C."/>
            <person name="Monroe E.A."/>
            <person name="Podell S."/>
            <person name="Hess W.R."/>
            <person name="Klages S."/>
            <person name="Esquenazi E."/>
            <person name="Niessen S."/>
            <person name="Hoover H."/>
            <person name="Rothmann M."/>
            <person name="Lasken R.S."/>
            <person name="Yates J.R.III."/>
            <person name="Reinhardt R."/>
            <person name="Kube M."/>
            <person name="Burkart M.D."/>
            <person name="Allen E.E."/>
            <person name="Dorrestein P.C."/>
            <person name="Gerwick W.H."/>
            <person name="Gerwick L."/>
        </authorList>
    </citation>
    <scope>NUCLEOTIDE SEQUENCE [LARGE SCALE GENOMIC DNA]</scope>
    <source>
        <strain evidence="1 2">3L</strain>
    </source>
</reference>
<gene>
    <name evidence="1" type="ORF">LYNGBM3L_02040</name>
</gene>
<accession>F4XRK6</accession>
<organism evidence="1 2">
    <name type="scientific">Moorena producens 3L</name>
    <dbReference type="NCBI Taxonomy" id="489825"/>
    <lineage>
        <taxon>Bacteria</taxon>
        <taxon>Bacillati</taxon>
        <taxon>Cyanobacteriota</taxon>
        <taxon>Cyanophyceae</taxon>
        <taxon>Coleofasciculales</taxon>
        <taxon>Coleofasciculaceae</taxon>
        <taxon>Moorena</taxon>
    </lineage>
</organism>
<dbReference type="RefSeq" id="WP_008183929.1">
    <property type="nucleotide sequence ID" value="NZ_GL890903.1"/>
</dbReference>
<keyword evidence="2" id="KW-1185">Reference proteome</keyword>
<dbReference type="Proteomes" id="UP000003959">
    <property type="component" value="Unassembled WGS sequence"/>
</dbReference>
<evidence type="ECO:0000313" key="2">
    <source>
        <dbReference type="Proteomes" id="UP000003959"/>
    </source>
</evidence>
<proteinExistence type="predicted"/>
<dbReference type="AlphaFoldDB" id="F4XRK6"/>
<dbReference type="EMBL" id="GL890903">
    <property type="protein sequence ID" value="EGJ32761.1"/>
    <property type="molecule type" value="Genomic_DNA"/>
</dbReference>
<sequence length="58" mass="6551">MQRGLGGFPHSLLHQDTDALYLSAAHKNAIAFLRTGMRTLFEKQYAIAILRTGMRTLF</sequence>
<evidence type="ECO:0000313" key="1">
    <source>
        <dbReference type="EMBL" id="EGJ32761.1"/>
    </source>
</evidence>
<dbReference type="HOGENOM" id="CLU_2974489_0_0_3"/>
<protein>
    <submittedName>
        <fullName evidence="1">Uncharacterized protein</fullName>
    </submittedName>
</protein>
<name>F4XRK6_9CYAN</name>